<proteinExistence type="predicted"/>
<name>J3NI19_GAET3</name>
<dbReference type="VEuPathDB" id="FungiDB:GGTG_00904"/>
<dbReference type="AlphaFoldDB" id="J3NI19"/>
<keyword evidence="3" id="KW-1185">Reference proteome</keyword>
<gene>
    <name evidence="2" type="primary">20341362</name>
    <name evidence="1" type="ORF">GGTG_00904</name>
</gene>
<dbReference type="Proteomes" id="UP000006039">
    <property type="component" value="Unassembled WGS sequence"/>
</dbReference>
<reference evidence="2" key="4">
    <citation type="journal article" date="2015" name="G3 (Bethesda)">
        <title>Genome sequences of three phytopathogenic species of the Magnaporthaceae family of fungi.</title>
        <authorList>
            <person name="Okagaki L.H."/>
            <person name="Nunes C.C."/>
            <person name="Sailsbery J."/>
            <person name="Clay B."/>
            <person name="Brown D."/>
            <person name="John T."/>
            <person name="Oh Y."/>
            <person name="Young N."/>
            <person name="Fitzgerald M."/>
            <person name="Haas B.J."/>
            <person name="Zeng Q."/>
            <person name="Young S."/>
            <person name="Adiconis X."/>
            <person name="Fan L."/>
            <person name="Levin J.Z."/>
            <person name="Mitchell T.K."/>
            <person name="Okubara P.A."/>
            <person name="Farman M.L."/>
            <person name="Kohn L.M."/>
            <person name="Birren B."/>
            <person name="Ma L.-J."/>
            <person name="Dean R.A."/>
        </authorList>
    </citation>
    <scope>NUCLEOTIDE SEQUENCE</scope>
    <source>
        <strain evidence="2">R3-111a-1</strain>
    </source>
</reference>
<dbReference type="GeneID" id="20341362"/>
<sequence>MKSMKPNQWHRLGTWTKDSLPMKRRCAQSKSRSGLCLGVLLSPNGSFGIYTGWHGVDSRGLLLWTSSNGPFLFSHLHLATPINRRTGAYQQFNGRIAGSRNQRFS</sequence>
<reference evidence="1" key="2">
    <citation type="submission" date="2010-07" db="EMBL/GenBank/DDBJ databases">
        <authorList>
            <consortium name="The Broad Institute Genome Sequencing Platform"/>
            <consortium name="Broad Institute Genome Sequencing Center for Infectious Disease"/>
            <person name="Ma L.-J."/>
            <person name="Dead R."/>
            <person name="Young S."/>
            <person name="Zeng Q."/>
            <person name="Koehrsen M."/>
            <person name="Alvarado L."/>
            <person name="Berlin A."/>
            <person name="Chapman S.B."/>
            <person name="Chen Z."/>
            <person name="Freedman E."/>
            <person name="Gellesch M."/>
            <person name="Goldberg J."/>
            <person name="Griggs A."/>
            <person name="Gujja S."/>
            <person name="Heilman E.R."/>
            <person name="Heiman D."/>
            <person name="Hepburn T."/>
            <person name="Howarth C."/>
            <person name="Jen D."/>
            <person name="Larson L."/>
            <person name="Mehta T."/>
            <person name="Neiman D."/>
            <person name="Pearson M."/>
            <person name="Roberts A."/>
            <person name="Saif S."/>
            <person name="Shea T."/>
            <person name="Shenoy N."/>
            <person name="Sisk P."/>
            <person name="Stolte C."/>
            <person name="Sykes S."/>
            <person name="Walk T."/>
            <person name="White J."/>
            <person name="Yandava C."/>
            <person name="Haas B."/>
            <person name="Nusbaum C."/>
            <person name="Birren B."/>
        </authorList>
    </citation>
    <scope>NUCLEOTIDE SEQUENCE</scope>
    <source>
        <strain evidence="1">R3-111a-1</strain>
    </source>
</reference>
<evidence type="ECO:0000313" key="1">
    <source>
        <dbReference type="EMBL" id="EJT80912.1"/>
    </source>
</evidence>
<accession>J3NI19</accession>
<reference evidence="1" key="3">
    <citation type="submission" date="2010-09" db="EMBL/GenBank/DDBJ databases">
        <title>Annotation of Gaeumannomyces graminis var. tritici R3-111a-1.</title>
        <authorList>
            <consortium name="The Broad Institute Genome Sequencing Platform"/>
            <person name="Ma L.-J."/>
            <person name="Dead R."/>
            <person name="Young S.K."/>
            <person name="Zeng Q."/>
            <person name="Gargeya S."/>
            <person name="Fitzgerald M."/>
            <person name="Haas B."/>
            <person name="Abouelleil A."/>
            <person name="Alvarado L."/>
            <person name="Arachchi H.M."/>
            <person name="Berlin A."/>
            <person name="Brown A."/>
            <person name="Chapman S.B."/>
            <person name="Chen Z."/>
            <person name="Dunbar C."/>
            <person name="Freedman E."/>
            <person name="Gearin G."/>
            <person name="Gellesch M."/>
            <person name="Goldberg J."/>
            <person name="Griggs A."/>
            <person name="Gujja S."/>
            <person name="Heiman D."/>
            <person name="Howarth C."/>
            <person name="Larson L."/>
            <person name="Lui A."/>
            <person name="MacDonald P.J.P."/>
            <person name="Mehta T."/>
            <person name="Montmayeur A."/>
            <person name="Murphy C."/>
            <person name="Neiman D."/>
            <person name="Pearson M."/>
            <person name="Priest M."/>
            <person name="Roberts A."/>
            <person name="Saif S."/>
            <person name="Shea T."/>
            <person name="Shenoy N."/>
            <person name="Sisk P."/>
            <person name="Stolte C."/>
            <person name="Sykes S."/>
            <person name="Yandava C."/>
            <person name="Wortman J."/>
            <person name="Nusbaum C."/>
            <person name="Birren B."/>
        </authorList>
    </citation>
    <scope>NUCLEOTIDE SEQUENCE</scope>
    <source>
        <strain evidence="1">R3-111a-1</strain>
    </source>
</reference>
<protein>
    <submittedName>
        <fullName evidence="1 2">Uncharacterized protein</fullName>
    </submittedName>
</protein>
<dbReference type="EnsemblFungi" id="EJT80912">
    <property type="protein sequence ID" value="EJT80912"/>
    <property type="gene ID" value="GGTG_00904"/>
</dbReference>
<reference evidence="2" key="5">
    <citation type="submission" date="2018-04" db="UniProtKB">
        <authorList>
            <consortium name="EnsemblFungi"/>
        </authorList>
    </citation>
    <scope>IDENTIFICATION</scope>
    <source>
        <strain evidence="2">R3-111a-1</strain>
    </source>
</reference>
<evidence type="ECO:0000313" key="3">
    <source>
        <dbReference type="Proteomes" id="UP000006039"/>
    </source>
</evidence>
<evidence type="ECO:0000313" key="2">
    <source>
        <dbReference type="EnsemblFungi" id="EJT80912"/>
    </source>
</evidence>
<reference evidence="3" key="1">
    <citation type="submission" date="2010-07" db="EMBL/GenBank/DDBJ databases">
        <title>The genome sequence of Gaeumannomyces graminis var. tritici strain R3-111a-1.</title>
        <authorList>
            <consortium name="The Broad Institute Genome Sequencing Platform"/>
            <person name="Ma L.-J."/>
            <person name="Dead R."/>
            <person name="Young S."/>
            <person name="Zeng Q."/>
            <person name="Koehrsen M."/>
            <person name="Alvarado L."/>
            <person name="Berlin A."/>
            <person name="Chapman S.B."/>
            <person name="Chen Z."/>
            <person name="Freedman E."/>
            <person name="Gellesch M."/>
            <person name="Goldberg J."/>
            <person name="Griggs A."/>
            <person name="Gujja S."/>
            <person name="Heilman E.R."/>
            <person name="Heiman D."/>
            <person name="Hepburn T."/>
            <person name="Howarth C."/>
            <person name="Jen D."/>
            <person name="Larson L."/>
            <person name="Mehta T."/>
            <person name="Neiman D."/>
            <person name="Pearson M."/>
            <person name="Roberts A."/>
            <person name="Saif S."/>
            <person name="Shea T."/>
            <person name="Shenoy N."/>
            <person name="Sisk P."/>
            <person name="Stolte C."/>
            <person name="Sykes S."/>
            <person name="Walk T."/>
            <person name="White J."/>
            <person name="Yandava C."/>
            <person name="Haas B."/>
            <person name="Nusbaum C."/>
            <person name="Birren B."/>
        </authorList>
    </citation>
    <scope>NUCLEOTIDE SEQUENCE [LARGE SCALE GENOMIC DNA]</scope>
    <source>
        <strain evidence="3">R3-111a-1</strain>
    </source>
</reference>
<dbReference type="RefSeq" id="XP_009216921.1">
    <property type="nucleotide sequence ID" value="XM_009218657.1"/>
</dbReference>
<dbReference type="EMBL" id="GL385395">
    <property type="protein sequence ID" value="EJT80912.1"/>
    <property type="molecule type" value="Genomic_DNA"/>
</dbReference>
<organism evidence="1">
    <name type="scientific">Gaeumannomyces tritici (strain R3-111a-1)</name>
    <name type="common">Wheat and barley take-all root rot fungus</name>
    <name type="synonym">Gaeumannomyces graminis var. tritici</name>
    <dbReference type="NCBI Taxonomy" id="644352"/>
    <lineage>
        <taxon>Eukaryota</taxon>
        <taxon>Fungi</taxon>
        <taxon>Dikarya</taxon>
        <taxon>Ascomycota</taxon>
        <taxon>Pezizomycotina</taxon>
        <taxon>Sordariomycetes</taxon>
        <taxon>Sordariomycetidae</taxon>
        <taxon>Magnaporthales</taxon>
        <taxon>Magnaporthaceae</taxon>
        <taxon>Gaeumannomyces</taxon>
    </lineage>
</organism>
<dbReference type="HOGENOM" id="CLU_2236743_0_0_1"/>